<reference evidence="2 3" key="1">
    <citation type="submission" date="2023-08" db="EMBL/GenBank/DDBJ databases">
        <title>A Necator americanus chromosomal reference genome.</title>
        <authorList>
            <person name="Ilik V."/>
            <person name="Petrzelkova K.J."/>
            <person name="Pardy F."/>
            <person name="Fuh T."/>
            <person name="Niatou-Singa F.S."/>
            <person name="Gouil Q."/>
            <person name="Baker L."/>
            <person name="Ritchie M.E."/>
            <person name="Jex A.R."/>
            <person name="Gazzola D."/>
            <person name="Li H."/>
            <person name="Toshio Fujiwara R."/>
            <person name="Zhan B."/>
            <person name="Aroian R.V."/>
            <person name="Pafco B."/>
            <person name="Schwarz E.M."/>
        </authorList>
    </citation>
    <scope>NUCLEOTIDE SEQUENCE [LARGE SCALE GENOMIC DNA]</scope>
    <source>
        <strain evidence="2 3">Aroian</strain>
        <tissue evidence="2">Whole animal</tissue>
    </source>
</reference>
<feature type="compositionally biased region" description="Basic and acidic residues" evidence="1">
    <location>
        <begin position="111"/>
        <end position="122"/>
    </location>
</feature>
<proteinExistence type="predicted"/>
<sequence>MSGAKKAYNINKRYCDHMMNALLLHDGSNIAMTVRAKSVDIEISQLNDLADVGIHYAPTHSSYSRVLQTATNVKIFIYAELSDTPCSVEPEVTENSSDSKKTTTRSMSESRQTRRKTEQDAEHKRIGDLAKMLIPHWIASKRIQRLTVELTEGDSGNESILADAVIVTIVSHQVGLANAIPSLLRHLMSLTRCSVCMPVDLASICLACETYVQLIRIHQNQIKFSADAYSELREKVSARGESHPVERYEEDHIGLYECKVRRQAVALKLYV</sequence>
<evidence type="ECO:0000313" key="2">
    <source>
        <dbReference type="EMBL" id="KAK6732884.1"/>
    </source>
</evidence>
<accession>A0ABR1C522</accession>
<keyword evidence="3" id="KW-1185">Reference proteome</keyword>
<comment type="caution">
    <text evidence="2">The sequence shown here is derived from an EMBL/GenBank/DDBJ whole genome shotgun (WGS) entry which is preliminary data.</text>
</comment>
<organism evidence="2 3">
    <name type="scientific">Necator americanus</name>
    <name type="common">Human hookworm</name>
    <dbReference type="NCBI Taxonomy" id="51031"/>
    <lineage>
        <taxon>Eukaryota</taxon>
        <taxon>Metazoa</taxon>
        <taxon>Ecdysozoa</taxon>
        <taxon>Nematoda</taxon>
        <taxon>Chromadorea</taxon>
        <taxon>Rhabditida</taxon>
        <taxon>Rhabditina</taxon>
        <taxon>Rhabditomorpha</taxon>
        <taxon>Strongyloidea</taxon>
        <taxon>Ancylostomatidae</taxon>
        <taxon>Bunostominae</taxon>
        <taxon>Necator</taxon>
    </lineage>
</organism>
<dbReference type="EMBL" id="JAVFWL010000002">
    <property type="protein sequence ID" value="KAK6732884.1"/>
    <property type="molecule type" value="Genomic_DNA"/>
</dbReference>
<name>A0ABR1C522_NECAM</name>
<feature type="region of interest" description="Disordered" evidence="1">
    <location>
        <begin position="87"/>
        <end position="122"/>
    </location>
</feature>
<protein>
    <submittedName>
        <fullName evidence="2">Uncharacterized protein</fullName>
    </submittedName>
</protein>
<evidence type="ECO:0000256" key="1">
    <source>
        <dbReference type="SAM" id="MobiDB-lite"/>
    </source>
</evidence>
<gene>
    <name evidence="2" type="primary">Necator_chrII.g4743</name>
    <name evidence="2" type="ORF">RB195_016951</name>
</gene>
<dbReference type="Proteomes" id="UP001303046">
    <property type="component" value="Unassembled WGS sequence"/>
</dbReference>
<evidence type="ECO:0000313" key="3">
    <source>
        <dbReference type="Proteomes" id="UP001303046"/>
    </source>
</evidence>